<dbReference type="Gene3D" id="3.40.50.300">
    <property type="entry name" value="P-loop containing nucleotide triphosphate hydrolases"/>
    <property type="match status" value="1"/>
</dbReference>
<evidence type="ECO:0000313" key="1">
    <source>
        <dbReference type="EMBL" id="KAK9266407.1"/>
    </source>
</evidence>
<name>A0AAP0N699_LIQFO</name>
<comment type="caution">
    <text evidence="1">The sequence shown here is derived from an EMBL/GenBank/DDBJ whole genome shotgun (WGS) entry which is preliminary data.</text>
</comment>
<dbReference type="InterPro" id="IPR027417">
    <property type="entry name" value="P-loop_NTPase"/>
</dbReference>
<keyword evidence="2" id="KW-1185">Reference proteome</keyword>
<accession>A0AAP0N699</accession>
<dbReference type="Gene3D" id="3.30.160.60">
    <property type="entry name" value="Classic Zinc Finger"/>
    <property type="match status" value="1"/>
</dbReference>
<dbReference type="Gene3D" id="1.10.287.890">
    <property type="entry name" value="Crystal structure of tRNA isopentenylpyrophosphate transferase (bh2366) domain"/>
    <property type="match status" value="1"/>
</dbReference>
<dbReference type="Proteomes" id="UP001415857">
    <property type="component" value="Unassembled WGS sequence"/>
</dbReference>
<organism evidence="1 2">
    <name type="scientific">Liquidambar formosana</name>
    <name type="common">Formosan gum</name>
    <dbReference type="NCBI Taxonomy" id="63359"/>
    <lineage>
        <taxon>Eukaryota</taxon>
        <taxon>Viridiplantae</taxon>
        <taxon>Streptophyta</taxon>
        <taxon>Embryophyta</taxon>
        <taxon>Tracheophyta</taxon>
        <taxon>Spermatophyta</taxon>
        <taxon>Magnoliopsida</taxon>
        <taxon>eudicotyledons</taxon>
        <taxon>Gunneridae</taxon>
        <taxon>Pentapetalae</taxon>
        <taxon>Saxifragales</taxon>
        <taxon>Altingiaceae</taxon>
        <taxon>Liquidambar</taxon>
    </lineage>
</organism>
<proteinExistence type="predicted"/>
<dbReference type="FunFam" id="3.30.160.60:FF:002405">
    <property type="entry name" value="tRNA dimethylallyltransferase"/>
    <property type="match status" value="1"/>
</dbReference>
<evidence type="ECO:0000313" key="2">
    <source>
        <dbReference type="Proteomes" id="UP001415857"/>
    </source>
</evidence>
<protein>
    <submittedName>
        <fullName evidence="1">Uncharacterized protein</fullName>
    </submittedName>
</protein>
<sequence length="186" mass="21671">MIENDDLTDGSCLRESIHKGEKEEDVRAVLKSSNDNQHRVLLKEAIDKVKVNTRRLVRRQRRRLNRLQTLFGWKIHYVDVTESLLRNSDDLWAACVVEPSVKVIRSFLNEDASPVCDLEAENGTEGPKVIQRDLWTQYVCKACGDRVLRGAHEWEQHQRGRGHRKRISRLRKSQSLCTVEQQQQCL</sequence>
<gene>
    <name evidence="1" type="ORF">L1049_025264</name>
</gene>
<dbReference type="EMBL" id="JBBPBK010000153">
    <property type="protein sequence ID" value="KAK9266407.1"/>
    <property type="molecule type" value="Genomic_DNA"/>
</dbReference>
<reference evidence="1 2" key="1">
    <citation type="journal article" date="2024" name="Plant J.">
        <title>Genome sequences and population genomics reveal climatic adaptation and genomic divergence between two closely related sweetgum species.</title>
        <authorList>
            <person name="Xu W.Q."/>
            <person name="Ren C.Q."/>
            <person name="Zhang X.Y."/>
            <person name="Comes H.P."/>
            <person name="Liu X.H."/>
            <person name="Li Y.G."/>
            <person name="Kettle C.J."/>
            <person name="Jalonen R."/>
            <person name="Gaisberger H."/>
            <person name="Ma Y.Z."/>
            <person name="Qiu Y.X."/>
        </authorList>
    </citation>
    <scope>NUCLEOTIDE SEQUENCE [LARGE SCALE GENOMIC DNA]</scope>
    <source>
        <strain evidence="1">Hangzhou</strain>
    </source>
</reference>
<dbReference type="AlphaFoldDB" id="A0AAP0N699"/>